<keyword evidence="4 7" id="KW-0812">Transmembrane</keyword>
<evidence type="ECO:0000313" key="9">
    <source>
        <dbReference type="Proteomes" id="UP000176288"/>
    </source>
</evidence>
<comment type="subcellular location">
    <subcellularLocation>
        <location evidence="1">Cell membrane</location>
        <topology evidence="1">Multi-pass membrane protein</topology>
    </subcellularLocation>
</comment>
<evidence type="ECO:0000256" key="5">
    <source>
        <dbReference type="ARBA" id="ARBA00022989"/>
    </source>
</evidence>
<dbReference type="EMBL" id="CP017812">
    <property type="protein sequence ID" value="AOZ72706.1"/>
    <property type="molecule type" value="Genomic_DNA"/>
</dbReference>
<dbReference type="RefSeq" id="WP_071164172.1">
    <property type="nucleotide sequence ID" value="NZ_CP017812.1"/>
</dbReference>
<feature type="transmembrane region" description="Helical" evidence="7">
    <location>
        <begin position="6"/>
        <end position="22"/>
    </location>
</feature>
<sequence length="88" mass="8917">MPGALGFIGWLIVGGLAGWIASKIKGTDASQGIFLNIVVGIVGALIGGWVLGLVGVNTEGAGLILTFLTAILGAVILITIVQFLTKKK</sequence>
<keyword evidence="3" id="KW-1003">Cell membrane</keyword>
<dbReference type="Proteomes" id="UP000176288">
    <property type="component" value="Chromosome"/>
</dbReference>
<name>A0A1D9MK96_9ACTO</name>
<dbReference type="PANTHER" id="PTHR33884:SF3">
    <property type="entry name" value="UPF0410 PROTEIN YMGE"/>
    <property type="match status" value="1"/>
</dbReference>
<accession>A0A1D9MK96</accession>
<keyword evidence="9" id="KW-1185">Reference proteome</keyword>
<keyword evidence="5 7" id="KW-1133">Transmembrane helix</keyword>
<dbReference type="Pfam" id="PF04226">
    <property type="entry name" value="Transgly_assoc"/>
    <property type="match status" value="1"/>
</dbReference>
<keyword evidence="6 7" id="KW-0472">Membrane</keyword>
<evidence type="ECO:0000256" key="1">
    <source>
        <dbReference type="ARBA" id="ARBA00004651"/>
    </source>
</evidence>
<gene>
    <name evidence="8" type="ORF">BK816_04870</name>
</gene>
<feature type="transmembrane region" description="Helical" evidence="7">
    <location>
        <begin position="62"/>
        <end position="84"/>
    </location>
</feature>
<feature type="transmembrane region" description="Helical" evidence="7">
    <location>
        <begin position="34"/>
        <end position="56"/>
    </location>
</feature>
<dbReference type="STRING" id="1912795.BK816_04870"/>
<evidence type="ECO:0000256" key="3">
    <source>
        <dbReference type="ARBA" id="ARBA00022475"/>
    </source>
</evidence>
<dbReference type="GO" id="GO:0005886">
    <property type="term" value="C:plasma membrane"/>
    <property type="evidence" value="ECO:0007669"/>
    <property type="project" value="UniProtKB-SubCell"/>
</dbReference>
<evidence type="ECO:0000313" key="8">
    <source>
        <dbReference type="EMBL" id="AOZ72706.1"/>
    </source>
</evidence>
<dbReference type="OrthoDB" id="5245115at2"/>
<dbReference type="AlphaFoldDB" id="A0A1D9MK96"/>
<evidence type="ECO:0000256" key="2">
    <source>
        <dbReference type="ARBA" id="ARBA00011006"/>
    </source>
</evidence>
<reference evidence="8 9" key="1">
    <citation type="submission" date="2016-10" db="EMBL/GenBank/DDBJ databases">
        <title>Actinomyces aegypiusis sp. nov., isolated from the Aegypius monachus in Qinghai Tibet Plateau China.</title>
        <authorList>
            <person name="Wang Y."/>
        </authorList>
    </citation>
    <scope>NUCLEOTIDE SEQUENCE [LARGE SCALE GENOMIC DNA]</scope>
    <source>
        <strain evidence="8 9">VUL4_3</strain>
    </source>
</reference>
<evidence type="ECO:0008006" key="10">
    <source>
        <dbReference type="Google" id="ProtNLM"/>
    </source>
</evidence>
<dbReference type="PANTHER" id="PTHR33884">
    <property type="entry name" value="UPF0410 PROTEIN YMGE"/>
    <property type="match status" value="1"/>
</dbReference>
<evidence type="ECO:0000256" key="4">
    <source>
        <dbReference type="ARBA" id="ARBA00022692"/>
    </source>
</evidence>
<protein>
    <recommendedName>
        <fullName evidence="10">Transglycosylase</fullName>
    </recommendedName>
</protein>
<evidence type="ECO:0000256" key="7">
    <source>
        <dbReference type="SAM" id="Phobius"/>
    </source>
</evidence>
<dbReference type="InterPro" id="IPR007341">
    <property type="entry name" value="Transgly_assoc"/>
</dbReference>
<evidence type="ECO:0000256" key="6">
    <source>
        <dbReference type="ARBA" id="ARBA00023136"/>
    </source>
</evidence>
<proteinExistence type="inferred from homology"/>
<dbReference type="KEGG" id="avu:BK816_04870"/>
<organism evidence="8 9">
    <name type="scientific">Boudabousia tangfeifanii</name>
    <dbReference type="NCBI Taxonomy" id="1912795"/>
    <lineage>
        <taxon>Bacteria</taxon>
        <taxon>Bacillati</taxon>
        <taxon>Actinomycetota</taxon>
        <taxon>Actinomycetes</taxon>
        <taxon>Actinomycetales</taxon>
        <taxon>Actinomycetaceae</taxon>
        <taxon>Boudabousia</taxon>
    </lineage>
</organism>
<comment type="similarity">
    <text evidence="2">Belongs to the UPF0410 family.</text>
</comment>